<keyword evidence="2" id="KW-0560">Oxidoreductase</keyword>
<keyword evidence="2" id="KW-0503">Monooxygenase</keyword>
<dbReference type="EMBL" id="CP018622">
    <property type="protein sequence ID" value="AUJ26968.1"/>
    <property type="molecule type" value="Genomic_DNA"/>
</dbReference>
<dbReference type="SUPFAM" id="SSF54909">
    <property type="entry name" value="Dimeric alpha+beta barrel"/>
    <property type="match status" value="1"/>
</dbReference>
<name>A0A2K9J4T8_9BACI</name>
<organism evidence="2 3">
    <name type="scientific">Virgibacillus dokdonensis</name>
    <dbReference type="NCBI Taxonomy" id="302167"/>
    <lineage>
        <taxon>Bacteria</taxon>
        <taxon>Bacillati</taxon>
        <taxon>Bacillota</taxon>
        <taxon>Bacilli</taxon>
        <taxon>Bacillales</taxon>
        <taxon>Bacillaceae</taxon>
        <taxon>Virgibacillus</taxon>
    </lineage>
</organism>
<dbReference type="PANTHER" id="PTHR34474:SF2">
    <property type="entry name" value="SIGNAL TRANSDUCTION PROTEIN TRAP"/>
    <property type="match status" value="1"/>
</dbReference>
<dbReference type="Proteomes" id="UP000234237">
    <property type="component" value="Chromosome"/>
</dbReference>
<dbReference type="PANTHER" id="PTHR34474">
    <property type="entry name" value="SIGNAL TRANSDUCTION PROTEIN TRAP"/>
    <property type="match status" value="1"/>
</dbReference>
<dbReference type="RefSeq" id="WP_077704782.1">
    <property type="nucleotide sequence ID" value="NZ_CP018622.1"/>
</dbReference>
<dbReference type="STRING" id="302167.GCA_900166595_02773"/>
<dbReference type="EC" id="1.14.14.18" evidence="2"/>
<dbReference type="InterPro" id="IPR011008">
    <property type="entry name" value="Dimeric_a/b-barrel"/>
</dbReference>
<dbReference type="InterPro" id="IPR050404">
    <property type="entry name" value="Heme-degrading_MO"/>
</dbReference>
<dbReference type="AlphaFoldDB" id="A0A2K9J4T8"/>
<gene>
    <name evidence="2" type="primary">hmoB_2</name>
    <name evidence="2" type="ORF">A21D_03934</name>
</gene>
<dbReference type="PROSITE" id="PS51725">
    <property type="entry name" value="ABM"/>
    <property type="match status" value="1"/>
</dbReference>
<reference evidence="3" key="1">
    <citation type="submission" date="2016-11" db="EMBL/GenBank/DDBJ databases">
        <title>Complete genome sequence of Virgibacillus pantothenticus 21D, a halophilic bacterium isolated from the deep hypersaline anoxic basin Discovery in the Mediterranean Sea.</title>
        <authorList>
            <person name="Zeaiter Z."/>
            <person name="Booth J.M."/>
            <person name="Prosdocimi E.M."/>
            <person name="Mapelli F."/>
            <person name="Fusi M."/>
            <person name="Daffonchio D."/>
            <person name="Borin S."/>
            <person name="Crotti E."/>
        </authorList>
    </citation>
    <scope>NUCLEOTIDE SEQUENCE [LARGE SCALE GENOMIC DNA]</scope>
    <source>
        <strain evidence="3">21D</strain>
    </source>
</reference>
<accession>A0A2K9J4T8</accession>
<dbReference type="Pfam" id="PF03992">
    <property type="entry name" value="ABM"/>
    <property type="match status" value="1"/>
</dbReference>
<evidence type="ECO:0000313" key="3">
    <source>
        <dbReference type="Proteomes" id="UP000234237"/>
    </source>
</evidence>
<protein>
    <submittedName>
        <fullName evidence="2">Heme-degrading monooxygenase HmoB</fullName>
        <ecNumber evidence="2">1.14.14.18</ecNumber>
    </submittedName>
</protein>
<feature type="domain" description="ABM" evidence="1">
    <location>
        <begin position="47"/>
        <end position="135"/>
    </location>
</feature>
<dbReference type="InterPro" id="IPR007138">
    <property type="entry name" value="ABM_dom"/>
</dbReference>
<evidence type="ECO:0000259" key="1">
    <source>
        <dbReference type="PROSITE" id="PS51725"/>
    </source>
</evidence>
<dbReference type="GO" id="GO:0004392">
    <property type="term" value="F:heme oxygenase (decyclizing) activity"/>
    <property type="evidence" value="ECO:0007669"/>
    <property type="project" value="UniProtKB-EC"/>
</dbReference>
<sequence>MKLKIQRNHGGEPLTIIEEGNQVQIVSEQVNTYEIIDQSNNLCEEAVTVLNYIGVYNEKRQRFEERFLHRPRMIENEQGFIAIRVLRPLQDDIYIVLTQWQTEEDFRNWQASTAYQHAHKNRNTQKGIDQEQGVLKGKPYHYLYQASHR</sequence>
<proteinExistence type="predicted"/>
<dbReference type="Gene3D" id="3.30.70.100">
    <property type="match status" value="1"/>
</dbReference>
<dbReference type="KEGG" id="vpn:A21D_03934"/>
<evidence type="ECO:0000313" key="2">
    <source>
        <dbReference type="EMBL" id="AUJ26968.1"/>
    </source>
</evidence>